<dbReference type="Gene3D" id="2.60.40.60">
    <property type="entry name" value="Cadherins"/>
    <property type="match status" value="1"/>
</dbReference>
<reference key="1">
    <citation type="journal article" date="2007" name="Nature">
        <title>The medaka draft genome and insights into vertebrate genome evolution.</title>
        <authorList>
            <person name="Kasahara M."/>
            <person name="Naruse K."/>
            <person name="Sasaki S."/>
            <person name="Nakatani Y."/>
            <person name="Qu W."/>
            <person name="Ahsan B."/>
            <person name="Yamada T."/>
            <person name="Nagayasu Y."/>
            <person name="Doi K."/>
            <person name="Kasai Y."/>
            <person name="Jindo T."/>
            <person name="Kobayashi D."/>
            <person name="Shimada A."/>
            <person name="Toyoda A."/>
            <person name="Kuroki Y."/>
            <person name="Fujiyama A."/>
            <person name="Sasaki T."/>
            <person name="Shimizu A."/>
            <person name="Asakawa S."/>
            <person name="Shimizu N."/>
            <person name="Hashimoto S."/>
            <person name="Yang J."/>
            <person name="Lee Y."/>
            <person name="Matsushima K."/>
            <person name="Sugano S."/>
            <person name="Sakaizumi M."/>
            <person name="Narita T."/>
            <person name="Ohishi K."/>
            <person name="Haga S."/>
            <person name="Ohta F."/>
            <person name="Nomoto H."/>
            <person name="Nogata K."/>
            <person name="Morishita T."/>
            <person name="Endo T."/>
            <person name="Shin-I T."/>
            <person name="Takeda H."/>
            <person name="Morishita S."/>
            <person name="Kohara Y."/>
        </authorList>
    </citation>
    <scope>NUCLEOTIDE SEQUENCE [LARGE SCALE GENOMIC DNA]</scope>
    <source>
        <strain>Hd-rR</strain>
    </source>
</reference>
<evidence type="ECO:0000256" key="2">
    <source>
        <dbReference type="SAM" id="SignalP"/>
    </source>
</evidence>
<keyword evidence="2" id="KW-0732">Signal</keyword>
<evidence type="ECO:0000313" key="4">
    <source>
        <dbReference type="Ensembl" id="ENSORLP00020030230.1"/>
    </source>
</evidence>
<protein>
    <recommendedName>
        <fullName evidence="3">Cadherin N-terminal domain-containing protein</fullName>
    </recommendedName>
</protein>
<keyword evidence="1" id="KW-0325">Glycoprotein</keyword>
<proteinExistence type="predicted"/>
<dbReference type="Ensembl" id="ENSORLT00020021174.1">
    <property type="protein sequence ID" value="ENSORLP00020030230.1"/>
    <property type="gene ID" value="ENSORLG00020014584.1"/>
</dbReference>
<dbReference type="Proteomes" id="UP000265180">
    <property type="component" value="Chromosome 10"/>
</dbReference>
<feature type="domain" description="Cadherin N-terminal" evidence="3">
    <location>
        <begin position="30"/>
        <end position="64"/>
    </location>
</feature>
<reference evidence="4" key="3">
    <citation type="submission" date="2025-08" db="UniProtKB">
        <authorList>
            <consortium name="Ensembl"/>
        </authorList>
    </citation>
    <scope>IDENTIFICATION</scope>
    <source>
        <strain evidence="4">HNI</strain>
    </source>
</reference>
<dbReference type="InterPro" id="IPR013164">
    <property type="entry name" value="Cadherin_N"/>
</dbReference>
<name>A0A3P9MBL4_ORYLA</name>
<dbReference type="Pfam" id="PF08266">
    <property type="entry name" value="Cadherin_2"/>
    <property type="match status" value="1"/>
</dbReference>
<feature type="chain" id="PRO_5018072020" description="Cadherin N-terminal domain-containing protein" evidence="2">
    <location>
        <begin position="29"/>
        <end position="87"/>
    </location>
</feature>
<dbReference type="AlphaFoldDB" id="A0A3P9MBL4"/>
<organism evidence="4 5">
    <name type="scientific">Oryzias latipes</name>
    <name type="common">Japanese rice fish</name>
    <name type="synonym">Japanese killifish</name>
    <dbReference type="NCBI Taxonomy" id="8090"/>
    <lineage>
        <taxon>Eukaryota</taxon>
        <taxon>Metazoa</taxon>
        <taxon>Chordata</taxon>
        <taxon>Craniata</taxon>
        <taxon>Vertebrata</taxon>
        <taxon>Euteleostomi</taxon>
        <taxon>Actinopterygii</taxon>
        <taxon>Neopterygii</taxon>
        <taxon>Teleostei</taxon>
        <taxon>Neoteleostei</taxon>
        <taxon>Acanthomorphata</taxon>
        <taxon>Ovalentaria</taxon>
        <taxon>Atherinomorphae</taxon>
        <taxon>Beloniformes</taxon>
        <taxon>Adrianichthyidae</taxon>
        <taxon>Oryziinae</taxon>
        <taxon>Oryzias</taxon>
    </lineage>
</organism>
<evidence type="ECO:0000259" key="3">
    <source>
        <dbReference type="Pfam" id="PF08266"/>
    </source>
</evidence>
<reference evidence="4 5" key="2">
    <citation type="submission" date="2017-04" db="EMBL/GenBank/DDBJ databases">
        <title>CpG methylation of centromeres and impact of large insertions on vertebrate speciation.</title>
        <authorList>
            <person name="Ichikawa K."/>
            <person name="Yoshimura J."/>
            <person name="Morishita S."/>
        </authorList>
    </citation>
    <scope>NUCLEOTIDE SEQUENCE</scope>
    <source>
        <strain evidence="4 5">HNI</strain>
    </source>
</reference>
<feature type="signal peptide" evidence="2">
    <location>
        <begin position="1"/>
        <end position="28"/>
    </location>
</feature>
<reference evidence="4" key="4">
    <citation type="submission" date="2025-09" db="UniProtKB">
        <authorList>
            <consortium name="Ensembl"/>
        </authorList>
    </citation>
    <scope>IDENTIFICATION</scope>
    <source>
        <strain evidence="4">HNI</strain>
    </source>
</reference>
<accession>A0A3P9MBL4</accession>
<evidence type="ECO:0000313" key="5">
    <source>
        <dbReference type="Proteomes" id="UP000265180"/>
    </source>
</evidence>
<evidence type="ECO:0000256" key="1">
    <source>
        <dbReference type="ARBA" id="ARBA00023180"/>
    </source>
</evidence>
<sequence>MEQRGRIEHCRLWFCLPLLLIFGNHVVAELRYSVPEETKDGTVVGNVAKDLGMDKSSLKDRRFPTTIQVQCISVRSVQQLWWKMSLW</sequence>